<evidence type="ECO:0000313" key="6">
    <source>
        <dbReference type="Proteomes" id="UP001189429"/>
    </source>
</evidence>
<feature type="compositionally biased region" description="Low complexity" evidence="4">
    <location>
        <begin position="198"/>
        <end position="215"/>
    </location>
</feature>
<feature type="compositionally biased region" description="Low complexity" evidence="4">
    <location>
        <begin position="801"/>
        <end position="825"/>
    </location>
</feature>
<feature type="region of interest" description="Disordered" evidence="4">
    <location>
        <begin position="769"/>
        <end position="826"/>
    </location>
</feature>
<dbReference type="EMBL" id="CAUYUJ010016008">
    <property type="protein sequence ID" value="CAK0860743.1"/>
    <property type="molecule type" value="Genomic_DNA"/>
</dbReference>
<keyword evidence="3" id="KW-0206">Cytoskeleton</keyword>
<feature type="region of interest" description="Disordered" evidence="4">
    <location>
        <begin position="198"/>
        <end position="228"/>
    </location>
</feature>
<keyword evidence="6" id="KW-1185">Reference proteome</keyword>
<evidence type="ECO:0000256" key="1">
    <source>
        <dbReference type="ARBA" id="ARBA00004245"/>
    </source>
</evidence>
<evidence type="ECO:0000256" key="2">
    <source>
        <dbReference type="ARBA" id="ARBA00022490"/>
    </source>
</evidence>
<dbReference type="InterPro" id="IPR004934">
    <property type="entry name" value="TMOD"/>
</dbReference>
<sequence>MPPDRLDTRRVNERAHERTKEVHPGPAARWPSWSASYGWLDTPTWPFASAAAARAPGVRGPKAKGSHEGAKFVKVEFLLGVTVRRLPRRLRQGWLWRPWRPRLAAPRLATRLLLTAAGGLAARSSGAAGRHGLGCGHPGPSDVDFPAQAARLKSSATKGVCREVAQLEEVPQGPLVGLSSETRGGLGQRLARQRSLLDARGGAAGQAGSAAQNSRPALGGPRARQNEARVRGEEIALQDTESALAEAPRALREAHQRAADCLQAAEQAKKVELLKQGFGANLAGALEALSRRAAAIRERGPFRSLARAARAGSCPAEGGDIDGDDSDAELLPRPELARGLANAAAPITEDLLLVDGPGAAGRAAFGNLVIVGASGANLQAERAAGAASASCGAREGPQPGPHAELRGEPLAAESVASAQPPQSQPQAPLVGALLRVLGKAAPEPAYSEPELHQRTSFKLRRSVSTRVRAQVDSWEPASAAGAGRREQDDHFADRTVLDWHDDAARGPDAAAAPGGGAPDAGRPLMRIVRMLMADPLGEPPGGQGAAGGSAEQAPASPAGSNVSEIEVLEECSVPGAAAGRTVWPHGCADTAAVSPAGCEVSVVECHEEQNGDSQISTRSPGPWPRGRAGAPAASPARSEDSVVECPEAAIDAIDTLGVEVDEQGRPGATADGQNADLVPGAWMPVEAARDCEGEARLGAVDSPCAEVDEQVRAGVSVDGRNAELAPEAWRAAEAARGCQGDTTTNGCEDEGCAAAGVLALAARFGKTVQRRASAAPRTDRPGSQAAAADADPCPQPGVDGAMGSAQAPASAAAGAAEAGDGAPAESNHARHLGALALGTIDRALAGRISCTSSLQELASIPLPFAGRPLGPSPPHLGTWMVWMVHRLALDDPSLTELDFSTYAMPLPEDEPRIAPKLWVALARNTHLRRLLLEDTNLRSGGDGAARGPAAALASNRVLRVLNISSNFLGPRDLQAIFESLGQNAALEELRCNNQFCEPVDLAAYKALAEVMRQGCSLRKLGLELRDSHHRDQINRALVRNADVARKRLKHRRLGGG</sequence>
<keyword evidence="2" id="KW-0963">Cytoplasm</keyword>
<dbReference type="Proteomes" id="UP001189429">
    <property type="component" value="Unassembled WGS sequence"/>
</dbReference>
<proteinExistence type="predicted"/>
<comment type="caution">
    <text evidence="5">The sequence shown here is derived from an EMBL/GenBank/DDBJ whole genome shotgun (WGS) entry which is preliminary data.</text>
</comment>
<evidence type="ECO:0000256" key="4">
    <source>
        <dbReference type="SAM" id="MobiDB-lite"/>
    </source>
</evidence>
<feature type="compositionally biased region" description="Basic and acidic residues" evidence="4">
    <location>
        <begin position="1"/>
        <end position="23"/>
    </location>
</feature>
<organism evidence="5 6">
    <name type="scientific">Prorocentrum cordatum</name>
    <dbReference type="NCBI Taxonomy" id="2364126"/>
    <lineage>
        <taxon>Eukaryota</taxon>
        <taxon>Sar</taxon>
        <taxon>Alveolata</taxon>
        <taxon>Dinophyceae</taxon>
        <taxon>Prorocentrales</taxon>
        <taxon>Prorocentraceae</taxon>
        <taxon>Prorocentrum</taxon>
    </lineage>
</organism>
<feature type="region of interest" description="Disordered" evidence="4">
    <location>
        <begin position="1"/>
        <end position="28"/>
    </location>
</feature>
<feature type="region of interest" description="Disordered" evidence="4">
    <location>
        <begin position="534"/>
        <end position="562"/>
    </location>
</feature>
<reference evidence="5" key="1">
    <citation type="submission" date="2023-10" db="EMBL/GenBank/DDBJ databases">
        <authorList>
            <person name="Chen Y."/>
            <person name="Shah S."/>
            <person name="Dougan E. K."/>
            <person name="Thang M."/>
            <person name="Chan C."/>
        </authorList>
    </citation>
    <scope>NUCLEOTIDE SEQUENCE [LARGE SCALE GENOMIC DNA]</scope>
</reference>
<evidence type="ECO:0000313" key="5">
    <source>
        <dbReference type="EMBL" id="CAK0860743.1"/>
    </source>
</evidence>
<feature type="region of interest" description="Disordered" evidence="4">
    <location>
        <begin position="606"/>
        <end position="639"/>
    </location>
</feature>
<accession>A0ABN9ULJ4</accession>
<dbReference type="SUPFAM" id="SSF52047">
    <property type="entry name" value="RNI-like"/>
    <property type="match status" value="1"/>
</dbReference>
<feature type="compositionally biased region" description="Low complexity" evidence="4">
    <location>
        <begin position="548"/>
        <end position="559"/>
    </location>
</feature>
<dbReference type="InterPro" id="IPR032675">
    <property type="entry name" value="LRR_dom_sf"/>
</dbReference>
<evidence type="ECO:0000256" key="3">
    <source>
        <dbReference type="ARBA" id="ARBA00023212"/>
    </source>
</evidence>
<name>A0ABN9ULJ4_9DINO</name>
<dbReference type="PANTHER" id="PTHR10901">
    <property type="entry name" value="TROPOMODULIN"/>
    <property type="match status" value="1"/>
</dbReference>
<gene>
    <name evidence="5" type="ORF">PCOR1329_LOCUS49628</name>
</gene>
<dbReference type="Gene3D" id="3.80.10.10">
    <property type="entry name" value="Ribonuclease Inhibitor"/>
    <property type="match status" value="1"/>
</dbReference>
<feature type="compositionally biased region" description="Low complexity" evidence="4">
    <location>
        <begin position="618"/>
        <end position="636"/>
    </location>
</feature>
<feature type="region of interest" description="Disordered" evidence="4">
    <location>
        <begin position="444"/>
        <end position="463"/>
    </location>
</feature>
<protein>
    <submittedName>
        <fullName evidence="5">Uncharacterized protein</fullName>
    </submittedName>
</protein>
<feature type="region of interest" description="Disordered" evidence="4">
    <location>
        <begin position="469"/>
        <end position="490"/>
    </location>
</feature>
<dbReference type="PANTHER" id="PTHR10901:SF6">
    <property type="entry name" value="TROPOMODULIN, ISOFORM N"/>
    <property type="match status" value="1"/>
</dbReference>
<comment type="subcellular location">
    <subcellularLocation>
        <location evidence="1">Cytoplasm</location>
        <location evidence="1">Cytoskeleton</location>
    </subcellularLocation>
</comment>